<protein>
    <recommendedName>
        <fullName evidence="3">Pre-rRNA-processing protein TSR2 homolog</fullName>
    </recommendedName>
</protein>
<reference evidence="6" key="1">
    <citation type="submission" date="2022-08" db="UniProtKB">
        <authorList>
            <consortium name="EnsemblMetazoa"/>
        </authorList>
    </citation>
    <scope>IDENTIFICATION</scope>
    <source>
        <strain evidence="6">Dongola</strain>
    </source>
</reference>
<dbReference type="AlphaFoldDB" id="A0A182HK59"/>
<keyword evidence="4" id="KW-0698">rRNA processing</keyword>
<keyword evidence="7" id="KW-1185">Reference proteome</keyword>
<feature type="region of interest" description="Disordered" evidence="5">
    <location>
        <begin position="131"/>
        <end position="194"/>
    </location>
</feature>
<dbReference type="EMBL" id="APCN01000817">
    <property type="status" value="NOT_ANNOTATED_CDS"/>
    <property type="molecule type" value="Genomic_DNA"/>
</dbReference>
<dbReference type="EnsemblMetazoa" id="AARA001637-RA">
    <property type="protein sequence ID" value="AARA001637-PA"/>
    <property type="gene ID" value="AARA001637"/>
</dbReference>
<dbReference type="PANTHER" id="PTHR21250">
    <property type="entry name" value="PRE-RRNA-PROCESSING PROTEIN TSR2 HOMOLOG"/>
    <property type="match status" value="1"/>
</dbReference>
<name>A0A182HK59_ANOAR</name>
<dbReference type="InterPro" id="IPR019398">
    <property type="entry name" value="Pre-rRNA_process_TSR2"/>
</dbReference>
<dbReference type="KEGG" id="aara:120898192"/>
<dbReference type="GO" id="GO:0006364">
    <property type="term" value="P:rRNA processing"/>
    <property type="evidence" value="ECO:0007669"/>
    <property type="project" value="UniProtKB-KW"/>
</dbReference>
<evidence type="ECO:0000256" key="1">
    <source>
        <dbReference type="ARBA" id="ARBA00002210"/>
    </source>
</evidence>
<dbReference type="GeneID" id="120898192"/>
<dbReference type="Pfam" id="PF10273">
    <property type="entry name" value="WGG"/>
    <property type="match status" value="1"/>
</dbReference>
<dbReference type="VEuPathDB" id="VectorBase:AARA001637"/>
<proteinExistence type="inferred from homology"/>
<evidence type="ECO:0000313" key="7">
    <source>
        <dbReference type="Proteomes" id="UP000075840"/>
    </source>
</evidence>
<feature type="compositionally biased region" description="Polar residues" evidence="5">
    <location>
        <begin position="162"/>
        <end position="174"/>
    </location>
</feature>
<comment type="function">
    <text evidence="1">May be involved in 20S pre-rRNA processing.</text>
</comment>
<evidence type="ECO:0000256" key="4">
    <source>
        <dbReference type="ARBA" id="ARBA00022552"/>
    </source>
</evidence>
<evidence type="ECO:0000313" key="6">
    <source>
        <dbReference type="EnsemblMetazoa" id="AARA001637-PA"/>
    </source>
</evidence>
<sequence>MASQQALQQAFRVVVENVLNRWTALRLAVEHGMGGPLGLNTAIELIDYVTSYCTENKNVDAIDLREVLEEIMDQEFETICEDESTQEVSAVLIKYLRMLKEGKEEEVKAELHTMVPCEMWIVSGAKIKYQPIDDSGSESEEDTNDPEDMDVEPASAMDVGSEQVNPSTCGSSTKFIEEEAIDPGWTQVRGRRRR</sequence>
<evidence type="ECO:0000256" key="3">
    <source>
        <dbReference type="ARBA" id="ARBA00017551"/>
    </source>
</evidence>
<comment type="similarity">
    <text evidence="2">Belongs to the TSR2 family.</text>
</comment>
<dbReference type="Proteomes" id="UP000075840">
    <property type="component" value="Unassembled WGS sequence"/>
</dbReference>
<organism evidence="6 7">
    <name type="scientific">Anopheles arabiensis</name>
    <name type="common">Mosquito</name>
    <dbReference type="NCBI Taxonomy" id="7173"/>
    <lineage>
        <taxon>Eukaryota</taxon>
        <taxon>Metazoa</taxon>
        <taxon>Ecdysozoa</taxon>
        <taxon>Arthropoda</taxon>
        <taxon>Hexapoda</taxon>
        <taxon>Insecta</taxon>
        <taxon>Pterygota</taxon>
        <taxon>Neoptera</taxon>
        <taxon>Endopterygota</taxon>
        <taxon>Diptera</taxon>
        <taxon>Nematocera</taxon>
        <taxon>Culicoidea</taxon>
        <taxon>Culicidae</taxon>
        <taxon>Anophelinae</taxon>
        <taxon>Anopheles</taxon>
    </lineage>
</organism>
<evidence type="ECO:0000256" key="2">
    <source>
        <dbReference type="ARBA" id="ARBA00006524"/>
    </source>
</evidence>
<feature type="compositionally biased region" description="Acidic residues" evidence="5">
    <location>
        <begin position="135"/>
        <end position="151"/>
    </location>
</feature>
<accession>A0A182HK59</accession>
<dbReference type="RefSeq" id="XP_040159617.1">
    <property type="nucleotide sequence ID" value="XM_040303683.1"/>
</dbReference>
<dbReference type="VEuPathDB" id="VectorBase:AARA21_006649"/>
<evidence type="ECO:0000256" key="5">
    <source>
        <dbReference type="SAM" id="MobiDB-lite"/>
    </source>
</evidence>